<proteinExistence type="predicted"/>
<sequence length="236" mass="26143">MLGIAVAHTHACEYYGPILCFHSSKRRTALLTKALYRVSTYKGLTRQLRHLQLNPSLALIMSSVGELLNGEKQDDVISLSGLGASQVGLKIRMSAALLGLLSSLTSLIPPSGSSTPVKGARLEVKKLDKLNVPGSRKWQLFDTAQYPPPSKEELEEGRYSGYAGYVLILRRKVVLSRNSDIPIYVTKLIVWSEPLRKAIGDVLKGVRKISWNAVPFKFDPRLLLAFLPQHLLWPAV</sequence>
<name>A0A4S4LPM3_9AGAM</name>
<gene>
    <name evidence="1" type="ORF">EW146_g7829</name>
</gene>
<organism evidence="1 2">
    <name type="scientific">Bondarzewia mesenterica</name>
    <dbReference type="NCBI Taxonomy" id="1095465"/>
    <lineage>
        <taxon>Eukaryota</taxon>
        <taxon>Fungi</taxon>
        <taxon>Dikarya</taxon>
        <taxon>Basidiomycota</taxon>
        <taxon>Agaricomycotina</taxon>
        <taxon>Agaricomycetes</taxon>
        <taxon>Russulales</taxon>
        <taxon>Bondarzewiaceae</taxon>
        <taxon>Bondarzewia</taxon>
    </lineage>
</organism>
<keyword evidence="2" id="KW-1185">Reference proteome</keyword>
<dbReference type="EMBL" id="SGPL01000483">
    <property type="protein sequence ID" value="THH12050.1"/>
    <property type="molecule type" value="Genomic_DNA"/>
</dbReference>
<dbReference type="Proteomes" id="UP000310158">
    <property type="component" value="Unassembled WGS sequence"/>
</dbReference>
<comment type="caution">
    <text evidence="1">The sequence shown here is derived from an EMBL/GenBank/DDBJ whole genome shotgun (WGS) entry which is preliminary data.</text>
</comment>
<evidence type="ECO:0000313" key="1">
    <source>
        <dbReference type="EMBL" id="THH12050.1"/>
    </source>
</evidence>
<protein>
    <submittedName>
        <fullName evidence="1">Uncharacterized protein</fullName>
    </submittedName>
</protein>
<evidence type="ECO:0000313" key="2">
    <source>
        <dbReference type="Proteomes" id="UP000310158"/>
    </source>
</evidence>
<dbReference type="AlphaFoldDB" id="A0A4S4LPM3"/>
<reference evidence="1 2" key="1">
    <citation type="submission" date="2019-02" db="EMBL/GenBank/DDBJ databases">
        <title>Genome sequencing of the rare red list fungi Bondarzewia mesenterica.</title>
        <authorList>
            <person name="Buettner E."/>
            <person name="Kellner H."/>
        </authorList>
    </citation>
    <scope>NUCLEOTIDE SEQUENCE [LARGE SCALE GENOMIC DNA]</scope>
    <source>
        <strain evidence="1 2">DSM 108281</strain>
    </source>
</reference>
<accession>A0A4S4LPM3</accession>